<reference evidence="1" key="2">
    <citation type="journal article" date="2015" name="Data Brief">
        <title>Shoot transcriptome of the giant reed, Arundo donax.</title>
        <authorList>
            <person name="Barrero R.A."/>
            <person name="Guerrero F.D."/>
            <person name="Moolhuijzen P."/>
            <person name="Goolsby J.A."/>
            <person name="Tidwell J."/>
            <person name="Bellgard S.E."/>
            <person name="Bellgard M.I."/>
        </authorList>
    </citation>
    <scope>NUCLEOTIDE SEQUENCE</scope>
    <source>
        <tissue evidence="1">Shoot tissue taken approximately 20 cm above the soil surface</tissue>
    </source>
</reference>
<dbReference type="AlphaFoldDB" id="A0A0A9E6I3"/>
<organism evidence="1">
    <name type="scientific">Arundo donax</name>
    <name type="common">Giant reed</name>
    <name type="synonym">Donax arundinaceus</name>
    <dbReference type="NCBI Taxonomy" id="35708"/>
    <lineage>
        <taxon>Eukaryota</taxon>
        <taxon>Viridiplantae</taxon>
        <taxon>Streptophyta</taxon>
        <taxon>Embryophyta</taxon>
        <taxon>Tracheophyta</taxon>
        <taxon>Spermatophyta</taxon>
        <taxon>Magnoliopsida</taxon>
        <taxon>Liliopsida</taxon>
        <taxon>Poales</taxon>
        <taxon>Poaceae</taxon>
        <taxon>PACMAD clade</taxon>
        <taxon>Arundinoideae</taxon>
        <taxon>Arundineae</taxon>
        <taxon>Arundo</taxon>
    </lineage>
</organism>
<protein>
    <submittedName>
        <fullName evidence="1">Uncharacterized protein</fullName>
    </submittedName>
</protein>
<reference evidence="1" key="1">
    <citation type="submission" date="2014-09" db="EMBL/GenBank/DDBJ databases">
        <authorList>
            <person name="Magalhaes I.L.F."/>
            <person name="Oliveira U."/>
            <person name="Santos F.R."/>
            <person name="Vidigal T.H.D.A."/>
            <person name="Brescovit A.D."/>
            <person name="Santos A.J."/>
        </authorList>
    </citation>
    <scope>NUCLEOTIDE SEQUENCE</scope>
    <source>
        <tissue evidence="1">Shoot tissue taken approximately 20 cm above the soil surface</tissue>
    </source>
</reference>
<proteinExistence type="predicted"/>
<accession>A0A0A9E6I3</accession>
<sequence>MRVRYSLMFAGMRCRHKFPSYVNILIKRFLRSVHTSCRNVRFSFFKLGITLILNCQ</sequence>
<name>A0A0A9E6I3_ARUDO</name>
<dbReference type="EMBL" id="GBRH01206318">
    <property type="protein sequence ID" value="JAD91577.1"/>
    <property type="molecule type" value="Transcribed_RNA"/>
</dbReference>
<evidence type="ECO:0000313" key="1">
    <source>
        <dbReference type="EMBL" id="JAD91577.1"/>
    </source>
</evidence>